<dbReference type="PANTHER" id="PTHR15364">
    <property type="entry name" value="2'-DEOXYNUCLEOSIDE 5'-PHOSPHATE N-HYDROLASE 1"/>
    <property type="match status" value="1"/>
</dbReference>
<proteinExistence type="predicted"/>
<organism evidence="1 2">
    <name type="scientific">Acidocella aromatica</name>
    <dbReference type="NCBI Taxonomy" id="1303579"/>
    <lineage>
        <taxon>Bacteria</taxon>
        <taxon>Pseudomonadati</taxon>
        <taxon>Pseudomonadota</taxon>
        <taxon>Alphaproteobacteria</taxon>
        <taxon>Acetobacterales</taxon>
        <taxon>Acidocellaceae</taxon>
        <taxon>Acidocella</taxon>
    </lineage>
</organism>
<keyword evidence="2" id="KW-1185">Reference proteome</keyword>
<protein>
    <submittedName>
        <fullName evidence="1">Nucleoside 2-deoxyribosyltransferase</fullName>
    </submittedName>
</protein>
<dbReference type="GO" id="GO:0070694">
    <property type="term" value="F:5-hydroxymethyl-dUMP N-hydrolase activity"/>
    <property type="evidence" value="ECO:0007669"/>
    <property type="project" value="TreeGrafter"/>
</dbReference>
<comment type="caution">
    <text evidence="1">The sequence shown here is derived from an EMBL/GenBank/DDBJ whole genome shotgun (WGS) entry which is preliminary data.</text>
</comment>
<dbReference type="InterPro" id="IPR051239">
    <property type="entry name" value="2'-dNMP_N-hydrolase"/>
</dbReference>
<dbReference type="SUPFAM" id="SSF52309">
    <property type="entry name" value="N-(deoxy)ribosyltransferase-like"/>
    <property type="match status" value="1"/>
</dbReference>
<dbReference type="AlphaFoldDB" id="A0A840VC15"/>
<dbReference type="Gene3D" id="3.40.50.450">
    <property type="match status" value="1"/>
</dbReference>
<dbReference type="Pfam" id="PF05014">
    <property type="entry name" value="Nuc_deoxyrib_tr"/>
    <property type="match status" value="1"/>
</dbReference>
<dbReference type="Proteomes" id="UP000553706">
    <property type="component" value="Unassembled WGS sequence"/>
</dbReference>
<dbReference type="EMBL" id="JACHFJ010000005">
    <property type="protein sequence ID" value="MBB5373246.1"/>
    <property type="molecule type" value="Genomic_DNA"/>
</dbReference>
<name>A0A840VC15_9PROT</name>
<evidence type="ECO:0000313" key="1">
    <source>
        <dbReference type="EMBL" id="MBB5373246.1"/>
    </source>
</evidence>
<dbReference type="InterPro" id="IPR007710">
    <property type="entry name" value="Nucleoside_deoxyribTrfase"/>
</dbReference>
<keyword evidence="1" id="KW-0808">Transferase</keyword>
<gene>
    <name evidence="1" type="ORF">HNP71_001505</name>
</gene>
<sequence length="184" mass="19281">MPAPKAYLAGPDVFLPNAAAQAEAKIAICARHGLTGISPFNPALDTSPPPETLWRRIYLDDIAMMQGCGLIIANLTPFRGASADAGTLVELGWFLGRGLPVFGYSNNTEDFAARSLAQITTSPDSNPGMAVENFGLADNLMIQGAVEYGGGIGLTLPPDGLSRPFDALDVFELCVAEAARKLTG</sequence>
<accession>A0A840VC15</accession>
<reference evidence="1 2" key="1">
    <citation type="submission" date="2020-08" db="EMBL/GenBank/DDBJ databases">
        <title>Genomic Encyclopedia of Type Strains, Phase IV (KMG-IV): sequencing the most valuable type-strain genomes for metagenomic binning, comparative biology and taxonomic classification.</title>
        <authorList>
            <person name="Goeker M."/>
        </authorList>
    </citation>
    <scope>NUCLEOTIDE SEQUENCE [LARGE SCALE GENOMIC DNA]</scope>
    <source>
        <strain evidence="1 2">DSM 27026</strain>
    </source>
</reference>
<evidence type="ECO:0000313" key="2">
    <source>
        <dbReference type="Proteomes" id="UP000553706"/>
    </source>
</evidence>
<dbReference type="GO" id="GO:0016740">
    <property type="term" value="F:transferase activity"/>
    <property type="evidence" value="ECO:0007669"/>
    <property type="project" value="UniProtKB-KW"/>
</dbReference>
<dbReference type="GO" id="GO:0009159">
    <property type="term" value="P:deoxyribonucleoside monophosphate catabolic process"/>
    <property type="evidence" value="ECO:0007669"/>
    <property type="project" value="TreeGrafter"/>
</dbReference>
<dbReference type="RefSeq" id="WP_183266257.1">
    <property type="nucleotide sequence ID" value="NZ_JACHFJ010000005.1"/>
</dbReference>
<dbReference type="PANTHER" id="PTHR15364:SF0">
    <property type="entry name" value="2'-DEOXYNUCLEOSIDE 5'-PHOSPHATE N-HYDROLASE 1"/>
    <property type="match status" value="1"/>
</dbReference>